<evidence type="ECO:0000256" key="1">
    <source>
        <dbReference type="ARBA" id="ARBA00004651"/>
    </source>
</evidence>
<dbReference type="EMBL" id="CAKOFQ010007189">
    <property type="protein sequence ID" value="CAH1993999.1"/>
    <property type="molecule type" value="Genomic_DNA"/>
</dbReference>
<gene>
    <name evidence="11" type="ORF">ACAOBT_LOCUS21869</name>
</gene>
<keyword evidence="2" id="KW-1003">Cell membrane</keyword>
<proteinExistence type="inferred from homology"/>
<dbReference type="PANTHER" id="PTHR21137">
    <property type="entry name" value="ODORANT RECEPTOR"/>
    <property type="match status" value="1"/>
</dbReference>
<evidence type="ECO:0000256" key="4">
    <source>
        <dbReference type="ARBA" id="ARBA00022692"/>
    </source>
</evidence>
<dbReference type="Pfam" id="PF02949">
    <property type="entry name" value="7tm_6"/>
    <property type="match status" value="1"/>
</dbReference>
<dbReference type="PANTHER" id="PTHR21137:SF35">
    <property type="entry name" value="ODORANT RECEPTOR 19A-RELATED"/>
    <property type="match status" value="1"/>
</dbReference>
<reference evidence="11" key="1">
    <citation type="submission" date="2022-03" db="EMBL/GenBank/DDBJ databases">
        <authorList>
            <person name="Sayadi A."/>
        </authorList>
    </citation>
    <scope>NUCLEOTIDE SEQUENCE</scope>
</reference>
<comment type="caution">
    <text evidence="11">The sequence shown here is derived from an EMBL/GenBank/DDBJ whole genome shotgun (WGS) entry which is preliminary data.</text>
</comment>
<comment type="caution">
    <text evidence="10">Lacks conserved residue(s) required for the propagation of feature annotation.</text>
</comment>
<organism evidence="11 12">
    <name type="scientific">Acanthoscelides obtectus</name>
    <name type="common">Bean weevil</name>
    <name type="synonym">Bruchus obtectus</name>
    <dbReference type="NCBI Taxonomy" id="200917"/>
    <lineage>
        <taxon>Eukaryota</taxon>
        <taxon>Metazoa</taxon>
        <taxon>Ecdysozoa</taxon>
        <taxon>Arthropoda</taxon>
        <taxon>Hexapoda</taxon>
        <taxon>Insecta</taxon>
        <taxon>Pterygota</taxon>
        <taxon>Neoptera</taxon>
        <taxon>Endopterygota</taxon>
        <taxon>Coleoptera</taxon>
        <taxon>Polyphaga</taxon>
        <taxon>Cucujiformia</taxon>
        <taxon>Chrysomeloidea</taxon>
        <taxon>Chrysomelidae</taxon>
        <taxon>Bruchinae</taxon>
        <taxon>Bruchini</taxon>
        <taxon>Acanthoscelides</taxon>
    </lineage>
</organism>
<evidence type="ECO:0000256" key="5">
    <source>
        <dbReference type="ARBA" id="ARBA00022725"/>
    </source>
</evidence>
<evidence type="ECO:0000256" key="6">
    <source>
        <dbReference type="ARBA" id="ARBA00022989"/>
    </source>
</evidence>
<sequence length="345" mass="39622">MLLGHYMGVAKMLVLFLQHHRLMKIKTDLQNETFRYSNFGSFQPEKMMIEAKRFCSKVSVIIFASYFTIAVLCFVSTVIRLEVENDGETLKDKTCYDYLPYIYYIPFDETTKTKCIYASLLMSYNIVIFSGVIACHDALYFAFVYCLKTQFLILGGAIRTIRGRVLQRLNLPSNYAVFNDDHHPALEKEMYNELIFVNKHFKLLISVTNEIEKAFTYQTLAQTIVTLIMIASSLFIMSNIPLNSIEFFTQAEYCLCVFGSANILYWSGTGIIVASDDISQALYETDWFSSSRRFKKAVLIIMSRNKTPLWLTIGRFVPLNLSVSATVCKASYSYYAVFKRVEANA</sequence>
<keyword evidence="4 10" id="KW-0812">Transmembrane</keyword>
<keyword evidence="7 10" id="KW-0472">Membrane</keyword>
<dbReference type="GO" id="GO:0004984">
    <property type="term" value="F:olfactory receptor activity"/>
    <property type="evidence" value="ECO:0007669"/>
    <property type="project" value="InterPro"/>
</dbReference>
<protein>
    <recommendedName>
        <fullName evidence="10">Odorant receptor</fullName>
    </recommendedName>
</protein>
<evidence type="ECO:0000256" key="8">
    <source>
        <dbReference type="ARBA" id="ARBA00023170"/>
    </source>
</evidence>
<feature type="transmembrane region" description="Helical" evidence="10">
    <location>
        <begin position="58"/>
        <end position="79"/>
    </location>
</feature>
<dbReference type="GO" id="GO:0007165">
    <property type="term" value="P:signal transduction"/>
    <property type="evidence" value="ECO:0007669"/>
    <property type="project" value="UniProtKB-KW"/>
</dbReference>
<evidence type="ECO:0000256" key="7">
    <source>
        <dbReference type="ARBA" id="ARBA00023136"/>
    </source>
</evidence>
<accession>A0A9P0LIE2</accession>
<keyword evidence="9 10" id="KW-0807">Transducer</keyword>
<keyword evidence="5 10" id="KW-0552">Olfaction</keyword>
<evidence type="ECO:0000256" key="3">
    <source>
        <dbReference type="ARBA" id="ARBA00022606"/>
    </source>
</evidence>
<keyword evidence="3 10" id="KW-0716">Sensory transduction</keyword>
<evidence type="ECO:0000256" key="9">
    <source>
        <dbReference type="ARBA" id="ARBA00023224"/>
    </source>
</evidence>
<evidence type="ECO:0000256" key="2">
    <source>
        <dbReference type="ARBA" id="ARBA00022475"/>
    </source>
</evidence>
<keyword evidence="12" id="KW-1185">Reference proteome</keyword>
<feature type="transmembrane region" description="Helical" evidence="10">
    <location>
        <begin position="220"/>
        <end position="240"/>
    </location>
</feature>
<evidence type="ECO:0000256" key="10">
    <source>
        <dbReference type="RuleBase" id="RU351113"/>
    </source>
</evidence>
<evidence type="ECO:0000313" key="11">
    <source>
        <dbReference type="EMBL" id="CAH1993999.1"/>
    </source>
</evidence>
<comment type="similarity">
    <text evidence="10">Belongs to the insect chemoreceptor superfamily. Heteromeric odorant receptor channel (TC 1.A.69) family.</text>
</comment>
<dbReference type="Proteomes" id="UP001152888">
    <property type="component" value="Unassembled WGS sequence"/>
</dbReference>
<dbReference type="GO" id="GO:0005549">
    <property type="term" value="F:odorant binding"/>
    <property type="evidence" value="ECO:0007669"/>
    <property type="project" value="InterPro"/>
</dbReference>
<keyword evidence="8 10" id="KW-0675">Receptor</keyword>
<name>A0A9P0LIE2_ACAOB</name>
<evidence type="ECO:0000313" key="12">
    <source>
        <dbReference type="Proteomes" id="UP001152888"/>
    </source>
</evidence>
<dbReference type="InterPro" id="IPR004117">
    <property type="entry name" value="7tm6_olfct_rcpt"/>
</dbReference>
<comment type="subcellular location">
    <subcellularLocation>
        <location evidence="1 10">Cell membrane</location>
        <topology evidence="1 10">Multi-pass membrane protein</topology>
    </subcellularLocation>
</comment>
<dbReference type="GO" id="GO:0005886">
    <property type="term" value="C:plasma membrane"/>
    <property type="evidence" value="ECO:0007669"/>
    <property type="project" value="UniProtKB-SubCell"/>
</dbReference>
<dbReference type="OrthoDB" id="8191658at2759"/>
<dbReference type="AlphaFoldDB" id="A0A9P0LIE2"/>
<keyword evidence="6 10" id="KW-1133">Transmembrane helix</keyword>